<proteinExistence type="predicted"/>
<sequence length="427" mass="48928">MKGKDLWIKILAETSRLLLGLVFLFSGASKAVDPVGGTIKISEYLSSFGLDSLQSFSLPFAINLAAVEFTLGACMFLGVYRRYASFLTLLMMLFMTPLTLYLALYNPVADCGCFGEALIITNWQTFYKNVVLLTAAVIAFIYNQRTMAGYTFKVYWFVATFAYVYCVGFSLRNYWHLPIIDFRPYQVGVNIPDQMNIPEGASQDEYEYTFIYEKDGVQKKFNLDNVPADDSTWTFVDTETKLIKKGYVPPITDFIITTFDGEDRTEQLLSDTAGVFLLIAPRLEYANEERIDEINNLYDYAVENKLQFYCLTGSDESAVSKWIDYTGAEYPFLFVDDVTLKTMIRSNPGLMILKGGTIMGKWHYNDFPKEENLDKFVESALLKPMKDEKDVRLITNLLTFAVPLLLVWLYDYRRNRKKQKDSAETNQ</sequence>
<feature type="domain" description="Methylamine utilisation protein MauE" evidence="6">
    <location>
        <begin position="9"/>
        <end position="140"/>
    </location>
</feature>
<evidence type="ECO:0000313" key="8">
    <source>
        <dbReference type="Proteomes" id="UP001165444"/>
    </source>
</evidence>
<evidence type="ECO:0000256" key="4">
    <source>
        <dbReference type="ARBA" id="ARBA00023136"/>
    </source>
</evidence>
<reference evidence="7 8" key="1">
    <citation type="submission" date="2022-03" db="EMBL/GenBank/DDBJ databases">
        <title>Parabacteroides sp. nov. isolated from swine feces.</title>
        <authorList>
            <person name="Bak J.E."/>
        </authorList>
    </citation>
    <scope>NUCLEOTIDE SEQUENCE [LARGE SCALE GENOMIC DNA]</scope>
    <source>
        <strain evidence="7 8">AGMB00274</strain>
    </source>
</reference>
<keyword evidence="4 5" id="KW-0472">Membrane</keyword>
<organism evidence="7 8">
    <name type="scientific">Parabacteroides faecalis</name>
    <dbReference type="NCBI Taxonomy" id="2924040"/>
    <lineage>
        <taxon>Bacteria</taxon>
        <taxon>Pseudomonadati</taxon>
        <taxon>Bacteroidota</taxon>
        <taxon>Bacteroidia</taxon>
        <taxon>Bacteroidales</taxon>
        <taxon>Tannerellaceae</taxon>
        <taxon>Parabacteroides</taxon>
    </lineage>
</organism>
<feature type="transmembrane region" description="Helical" evidence="5">
    <location>
        <begin position="154"/>
        <end position="175"/>
    </location>
</feature>
<feature type="transmembrane region" description="Helical" evidence="5">
    <location>
        <begin position="55"/>
        <end position="79"/>
    </location>
</feature>
<dbReference type="NCBIfam" id="NF045576">
    <property type="entry name" value="BT_3928_fam"/>
    <property type="match status" value="1"/>
</dbReference>
<keyword evidence="3 5" id="KW-1133">Transmembrane helix</keyword>
<keyword evidence="8" id="KW-1185">Reference proteome</keyword>
<feature type="transmembrane region" description="Helical" evidence="5">
    <location>
        <begin position="125"/>
        <end position="142"/>
    </location>
</feature>
<evidence type="ECO:0000313" key="7">
    <source>
        <dbReference type="EMBL" id="MCJ2381057.1"/>
    </source>
</evidence>
<evidence type="ECO:0000256" key="3">
    <source>
        <dbReference type="ARBA" id="ARBA00022989"/>
    </source>
</evidence>
<accession>A0ABT0C212</accession>
<name>A0ABT0C212_9BACT</name>
<protein>
    <submittedName>
        <fullName evidence="7">DoxX family protein</fullName>
    </submittedName>
</protein>
<comment type="subcellular location">
    <subcellularLocation>
        <location evidence="1">Membrane</location>
        <topology evidence="1">Multi-pass membrane protein</topology>
    </subcellularLocation>
</comment>
<gene>
    <name evidence="7" type="ORF">MUN53_10605</name>
</gene>
<feature type="transmembrane region" description="Helical" evidence="5">
    <location>
        <begin position="393"/>
        <end position="410"/>
    </location>
</feature>
<dbReference type="InterPro" id="IPR009908">
    <property type="entry name" value="Methylamine_util_MauE"/>
</dbReference>
<evidence type="ECO:0000256" key="2">
    <source>
        <dbReference type="ARBA" id="ARBA00022692"/>
    </source>
</evidence>
<dbReference type="RefSeq" id="WP_243325394.1">
    <property type="nucleotide sequence ID" value="NZ_JAKZMM010000025.1"/>
</dbReference>
<dbReference type="EMBL" id="JAKZMM010000025">
    <property type="protein sequence ID" value="MCJ2381057.1"/>
    <property type="molecule type" value="Genomic_DNA"/>
</dbReference>
<dbReference type="Proteomes" id="UP001165444">
    <property type="component" value="Unassembled WGS sequence"/>
</dbReference>
<evidence type="ECO:0000259" key="6">
    <source>
        <dbReference type="Pfam" id="PF07291"/>
    </source>
</evidence>
<evidence type="ECO:0000256" key="5">
    <source>
        <dbReference type="SAM" id="Phobius"/>
    </source>
</evidence>
<feature type="transmembrane region" description="Helical" evidence="5">
    <location>
        <begin position="86"/>
        <end position="105"/>
    </location>
</feature>
<keyword evidence="2 5" id="KW-0812">Transmembrane</keyword>
<comment type="caution">
    <text evidence="7">The sequence shown here is derived from an EMBL/GenBank/DDBJ whole genome shotgun (WGS) entry which is preliminary data.</text>
</comment>
<evidence type="ECO:0000256" key="1">
    <source>
        <dbReference type="ARBA" id="ARBA00004141"/>
    </source>
</evidence>
<dbReference type="Pfam" id="PF07291">
    <property type="entry name" value="MauE"/>
    <property type="match status" value="1"/>
</dbReference>